<organism evidence="1 2">
    <name type="scientific">Allochromatium tepidum</name>
    <dbReference type="NCBI Taxonomy" id="553982"/>
    <lineage>
        <taxon>Bacteria</taxon>
        <taxon>Pseudomonadati</taxon>
        <taxon>Pseudomonadota</taxon>
        <taxon>Gammaproteobacteria</taxon>
        <taxon>Chromatiales</taxon>
        <taxon>Chromatiaceae</taxon>
        <taxon>Allochromatium</taxon>
    </lineage>
</organism>
<sequence>MRKEYGQALRTLFAAEMRRVVPNFEAVKVKSVYFWPGDRA</sequence>
<dbReference type="Proteomes" id="UP000680679">
    <property type="component" value="Chromosome"/>
</dbReference>
<evidence type="ECO:0000313" key="2">
    <source>
        <dbReference type="Proteomes" id="UP000680679"/>
    </source>
</evidence>
<gene>
    <name evidence="1" type="ORF">Atep_02660</name>
</gene>
<proteinExistence type="predicted"/>
<evidence type="ECO:0000313" key="1">
    <source>
        <dbReference type="EMBL" id="BCU05589.1"/>
    </source>
</evidence>
<accession>A0ABM7QIM4</accession>
<name>A0ABM7QIM4_9GAMM</name>
<protein>
    <submittedName>
        <fullName evidence="1">Uncharacterized protein</fullName>
    </submittedName>
</protein>
<reference evidence="1 2" key="1">
    <citation type="submission" date="2021-04" db="EMBL/GenBank/DDBJ databases">
        <title>Complete genome sequencing of Allochromatium tepidum strain NZ.</title>
        <authorList>
            <person name="Tsukatani Y."/>
            <person name="Mori H."/>
        </authorList>
    </citation>
    <scope>NUCLEOTIDE SEQUENCE [LARGE SCALE GENOMIC DNA]</scope>
    <source>
        <strain evidence="1 2">NZ</strain>
    </source>
</reference>
<dbReference type="EMBL" id="AP024563">
    <property type="protein sequence ID" value="BCU05589.1"/>
    <property type="molecule type" value="Genomic_DNA"/>
</dbReference>
<dbReference type="RefSeq" id="WP_272876303.1">
    <property type="nucleotide sequence ID" value="NZ_AP024563.1"/>
</dbReference>
<keyword evidence="2" id="KW-1185">Reference proteome</keyword>